<dbReference type="Pfam" id="PF13181">
    <property type="entry name" value="TPR_8"/>
    <property type="match status" value="1"/>
</dbReference>
<dbReference type="GeneID" id="36960087"/>
<protein>
    <submittedName>
        <fullName evidence="1">Uncharacterized protein</fullName>
    </submittedName>
</protein>
<evidence type="ECO:0000313" key="1">
    <source>
        <dbReference type="EMBL" id="AWT40194.1"/>
    </source>
</evidence>
<sequence length="207" mass="24186">MTGSKIMTNFIDKAFSVLADVILKILPASLKEKKSFSYYRKGMALQSKNRFKDALISYYAALEIEEDPYDRSFILYNIGLIFETFENDEIALQFFLQGLVCNPNLSQSLNSIGALYHRQARLCEREADEWLFNNRDINEEDLDRDEYEFFVELSKELYEQAALYFRAALRQAPDSYPEARNWLISTGRDPNEPILELPLMLNLNDFQ</sequence>
<proteinExistence type="predicted"/>
<dbReference type="EMBL" id="MG755806">
    <property type="protein sequence ID" value="AWT40194.1"/>
    <property type="molecule type" value="Genomic_DNA"/>
</dbReference>
<dbReference type="InterPro" id="IPR019734">
    <property type="entry name" value="TPR_rpt"/>
</dbReference>
<geneLocation type="chloroplast" evidence="1"/>
<keyword evidence="1" id="KW-0150">Chloroplast</keyword>
<dbReference type="AlphaFoldDB" id="A0A2U9NSU0"/>
<name>A0A2U9NSU0_9STRA</name>
<gene>
    <name evidence="1" type="primary">ycf3</name>
</gene>
<accession>A0A2U9NSU0</accession>
<reference evidence="1" key="1">
    <citation type="journal article" date="2018" name="Adv. Bot. Res.">
        <title>Evolution of the Plastid Genomes in Diatoms.</title>
        <authorList>
            <person name="Yu M."/>
            <person name="Ashworth M.P."/>
            <person name="Hajrah N.H."/>
            <person name="Khiyami M.A."/>
            <person name="Sabir M.J."/>
            <person name="Alhebshi A.M."/>
            <person name="Al-Malki A.L."/>
            <person name="Sabir J.S.M."/>
            <person name="Theriot E.C."/>
            <person name="Jansen R.K."/>
        </authorList>
    </citation>
    <scope>NUCLEOTIDE SEQUENCE</scope>
</reference>
<organism evidence="1">
    <name type="scientific">Biddulphiella tridens</name>
    <dbReference type="NCBI Taxonomy" id="1003022"/>
    <lineage>
        <taxon>Eukaryota</taxon>
        <taxon>Sar</taxon>
        <taxon>Stramenopiles</taxon>
        <taxon>Ochrophyta</taxon>
        <taxon>Bacillariophyta</taxon>
        <taxon>Mediophyceae</taxon>
        <taxon>Biddulphiophycidae</taxon>
        <taxon>Biddulphiales</taxon>
        <taxon>Biddulphiaceae</taxon>
        <taxon>Biddulphiella</taxon>
    </lineage>
</organism>
<dbReference type="SUPFAM" id="SSF48452">
    <property type="entry name" value="TPR-like"/>
    <property type="match status" value="1"/>
</dbReference>
<dbReference type="RefSeq" id="YP_009497481.1">
    <property type="nucleotide sequence ID" value="NC_038007.1"/>
</dbReference>
<keyword evidence="1" id="KW-0934">Plastid</keyword>
<dbReference type="Gene3D" id="1.25.40.10">
    <property type="entry name" value="Tetratricopeptide repeat domain"/>
    <property type="match status" value="1"/>
</dbReference>
<dbReference type="SMART" id="SM00028">
    <property type="entry name" value="TPR"/>
    <property type="match status" value="2"/>
</dbReference>
<dbReference type="InterPro" id="IPR011990">
    <property type="entry name" value="TPR-like_helical_dom_sf"/>
</dbReference>